<evidence type="ECO:0000313" key="2">
    <source>
        <dbReference type="Proteomes" id="UP000076929"/>
    </source>
</evidence>
<dbReference type="RefSeq" id="WP_066570364.1">
    <property type="nucleotide sequence ID" value="NZ_CP015623.1"/>
</dbReference>
<proteinExistence type="predicted"/>
<organism evidence="1 2">
    <name type="scientific">Corynebacterium crudilactis</name>
    <dbReference type="NCBI Taxonomy" id="1652495"/>
    <lineage>
        <taxon>Bacteria</taxon>
        <taxon>Bacillati</taxon>
        <taxon>Actinomycetota</taxon>
        <taxon>Actinomycetes</taxon>
        <taxon>Mycobacteriales</taxon>
        <taxon>Corynebacteriaceae</taxon>
        <taxon>Corynebacterium</taxon>
    </lineage>
</organism>
<accession>A0A172QXT2</accession>
<keyword evidence="2" id="KW-1185">Reference proteome</keyword>
<sequence>MTSTSDSRVAAVKDAITDFLDSWGWALTNDSLDDVALQLTDSHEHDYDSPNEISAPEFANAAVKLWHLGPLRPTFTLSTVEHVETFTHAEHGIDATVTYKWKGSHVDHHWPFLTYYNNGEWSIQVRPSNYAVNGRIRNCLVDRGDLVTENGDFHIAISVNQPAGEHDPSTVDVRTLLIGDAMGEVVISYQEQAAAA</sequence>
<reference evidence="1 2" key="1">
    <citation type="submission" date="2016-05" db="EMBL/GenBank/DDBJ databases">
        <title>Complete genome sequence of Corynebacterium crudilactis, a new Corynebacterium species isolated from raw cow's milk.</title>
        <authorList>
            <person name="Christian R."/>
            <person name="Zimmermann J."/>
            <person name="Lipski A."/>
            <person name="Kalinowski J."/>
        </authorList>
    </citation>
    <scope>NUCLEOTIDE SEQUENCE [LARGE SCALE GENOMIC DNA]</scope>
    <source>
        <strain evidence="1 2">JZ16</strain>
        <plasmid evidence="1 2">pCRULAC1</plasmid>
    </source>
</reference>
<evidence type="ECO:0000313" key="1">
    <source>
        <dbReference type="EMBL" id="ANE05523.1"/>
    </source>
</evidence>
<dbReference type="AlphaFoldDB" id="A0A172QXT2"/>
<name>A0A172QXT2_9CORY</name>
<dbReference type="EMBL" id="CP015623">
    <property type="protein sequence ID" value="ANE05523.1"/>
    <property type="molecule type" value="Genomic_DNA"/>
</dbReference>
<gene>
    <name evidence="1" type="ORF">ccrud_14375</name>
</gene>
<dbReference type="KEGG" id="ccjz:ccrud_14375"/>
<protein>
    <submittedName>
        <fullName evidence="1">Uncharacterized protein</fullName>
    </submittedName>
</protein>
<geneLocation type="plasmid" evidence="1 2">
    <name>pCRULAC1</name>
</geneLocation>
<dbReference type="Proteomes" id="UP000076929">
    <property type="component" value="Plasmid pCRULAC1"/>
</dbReference>
<keyword evidence="1" id="KW-0614">Plasmid</keyword>